<comment type="caution">
    <text evidence="2">The sequence shown here is derived from an EMBL/GenBank/DDBJ whole genome shotgun (WGS) entry which is preliminary data.</text>
</comment>
<sequence>GWPQGGGYAGRGLGARPQHQPRVYHGAGRAAVGRKPARPGQLLHLYAAGGGIKPA</sequence>
<organism evidence="2">
    <name type="scientific">Tanacetum cinerariifolium</name>
    <name type="common">Dalmatian daisy</name>
    <name type="synonym">Chrysanthemum cinerariifolium</name>
    <dbReference type="NCBI Taxonomy" id="118510"/>
    <lineage>
        <taxon>Eukaryota</taxon>
        <taxon>Viridiplantae</taxon>
        <taxon>Streptophyta</taxon>
        <taxon>Embryophyta</taxon>
        <taxon>Tracheophyta</taxon>
        <taxon>Spermatophyta</taxon>
        <taxon>Magnoliopsida</taxon>
        <taxon>eudicotyledons</taxon>
        <taxon>Gunneridae</taxon>
        <taxon>Pentapetalae</taxon>
        <taxon>asterids</taxon>
        <taxon>campanulids</taxon>
        <taxon>Asterales</taxon>
        <taxon>Asteraceae</taxon>
        <taxon>Asteroideae</taxon>
        <taxon>Anthemideae</taxon>
        <taxon>Anthemidinae</taxon>
        <taxon>Tanacetum</taxon>
    </lineage>
</organism>
<dbReference type="EMBL" id="BKCJ011811412">
    <property type="protein sequence ID" value="GFD54886.1"/>
    <property type="molecule type" value="Genomic_DNA"/>
</dbReference>
<feature type="region of interest" description="Disordered" evidence="1">
    <location>
        <begin position="1"/>
        <end position="39"/>
    </location>
</feature>
<accession>A0A699XAM1</accession>
<proteinExistence type="predicted"/>
<evidence type="ECO:0000313" key="2">
    <source>
        <dbReference type="EMBL" id="GFD54886.1"/>
    </source>
</evidence>
<evidence type="ECO:0000256" key="1">
    <source>
        <dbReference type="SAM" id="MobiDB-lite"/>
    </source>
</evidence>
<feature type="compositionally biased region" description="Gly residues" evidence="1">
    <location>
        <begin position="1"/>
        <end position="13"/>
    </location>
</feature>
<feature type="non-terminal residue" evidence="2">
    <location>
        <position position="1"/>
    </location>
</feature>
<reference evidence="2" key="1">
    <citation type="journal article" date="2019" name="Sci. Rep.">
        <title>Draft genome of Tanacetum cinerariifolium, the natural source of mosquito coil.</title>
        <authorList>
            <person name="Yamashiro T."/>
            <person name="Shiraishi A."/>
            <person name="Satake H."/>
            <person name="Nakayama K."/>
        </authorList>
    </citation>
    <scope>NUCLEOTIDE SEQUENCE</scope>
</reference>
<name>A0A699XAM1_TANCI</name>
<gene>
    <name evidence="2" type="ORF">Tci_926855</name>
</gene>
<protein>
    <submittedName>
        <fullName evidence="2">Uncharacterized protein</fullName>
    </submittedName>
</protein>
<dbReference type="AlphaFoldDB" id="A0A699XAM1"/>